<organism evidence="1 2">
    <name type="scientific">Nocardia macrotermitis</name>
    <dbReference type="NCBI Taxonomy" id="2585198"/>
    <lineage>
        <taxon>Bacteria</taxon>
        <taxon>Bacillati</taxon>
        <taxon>Actinomycetota</taxon>
        <taxon>Actinomycetes</taxon>
        <taxon>Mycobacteriales</taxon>
        <taxon>Nocardiaceae</taxon>
        <taxon>Nocardia</taxon>
    </lineage>
</organism>
<dbReference type="Proteomes" id="UP000438448">
    <property type="component" value="Unassembled WGS sequence"/>
</dbReference>
<protein>
    <submittedName>
        <fullName evidence="1">Uncharacterized protein</fullName>
    </submittedName>
</protein>
<accession>A0A7K0DAV5</accession>
<dbReference type="EMBL" id="WEGK01000016">
    <property type="protein sequence ID" value="MQY22910.1"/>
    <property type="molecule type" value="Genomic_DNA"/>
</dbReference>
<proteinExistence type="predicted"/>
<sequence length="123" mass="13145">MALGQGAAAQLWQEVNAGTFTLTVEAAHEVAGHYQWIADEMRQRGTEVAYLQRLDGFGGFDSAKHLQSGFETKAVQAFDAFKSAQESALRMKAAVLQAAKLTQEVDAANAAATRAASRKISDA</sequence>
<gene>
    <name evidence="1" type="ORF">NRB20_60340</name>
</gene>
<dbReference type="OrthoDB" id="4557597at2"/>
<dbReference type="AlphaFoldDB" id="A0A7K0DAV5"/>
<name>A0A7K0DAV5_9NOCA</name>
<evidence type="ECO:0000313" key="1">
    <source>
        <dbReference type="EMBL" id="MQY22910.1"/>
    </source>
</evidence>
<reference evidence="1 2" key="1">
    <citation type="submission" date="2019-10" db="EMBL/GenBank/DDBJ databases">
        <title>Nocardia macrotermitis sp. nov. and Nocardia aurantia sp. nov., isolated from the gut of fungus growing-termite Macrotermes natalensis.</title>
        <authorList>
            <person name="Benndorf R."/>
            <person name="Schwitalla J."/>
            <person name="Martin K."/>
            <person name="De Beer W."/>
            <person name="Kaster A.-K."/>
            <person name="Vollmers J."/>
            <person name="Poulsen M."/>
            <person name="Beemelmanns C."/>
        </authorList>
    </citation>
    <scope>NUCLEOTIDE SEQUENCE [LARGE SCALE GENOMIC DNA]</scope>
    <source>
        <strain evidence="1 2">RB20</strain>
    </source>
</reference>
<dbReference type="RefSeq" id="WP_153414734.1">
    <property type="nucleotide sequence ID" value="NZ_WEGK01000016.1"/>
</dbReference>
<comment type="caution">
    <text evidence="1">The sequence shown here is derived from an EMBL/GenBank/DDBJ whole genome shotgun (WGS) entry which is preliminary data.</text>
</comment>
<keyword evidence="2" id="KW-1185">Reference proteome</keyword>
<evidence type="ECO:0000313" key="2">
    <source>
        <dbReference type="Proteomes" id="UP000438448"/>
    </source>
</evidence>